<dbReference type="InterPro" id="IPR027652">
    <property type="entry name" value="PRP8"/>
</dbReference>
<organism evidence="2 3">
    <name type="scientific">Anaeramoeba flamelloides</name>
    <dbReference type="NCBI Taxonomy" id="1746091"/>
    <lineage>
        <taxon>Eukaryota</taxon>
        <taxon>Metamonada</taxon>
        <taxon>Anaeramoebidae</taxon>
        <taxon>Anaeramoeba</taxon>
    </lineage>
</organism>
<accession>A0ABQ8XT30</accession>
<evidence type="ECO:0000259" key="1">
    <source>
        <dbReference type="Pfam" id="PF12134"/>
    </source>
</evidence>
<dbReference type="Pfam" id="PF12134">
    <property type="entry name" value="PRP8_domainIV"/>
    <property type="match status" value="1"/>
</dbReference>
<dbReference type="InterPro" id="IPR021983">
    <property type="entry name" value="PRP8_domainIV"/>
</dbReference>
<dbReference type="InterPro" id="IPR043172">
    <property type="entry name" value="Prp8_domainIV_palm"/>
</dbReference>
<dbReference type="SUPFAM" id="SSF53098">
    <property type="entry name" value="Ribonuclease H-like"/>
    <property type="match status" value="1"/>
</dbReference>
<dbReference type="PANTHER" id="PTHR11140">
    <property type="entry name" value="PRE-MRNA SPLICING FACTOR PRP8"/>
    <property type="match status" value="1"/>
</dbReference>
<protein>
    <submittedName>
        <fullName evidence="2">Pre-mRNA-processing-splicing factor 8</fullName>
    </submittedName>
</protein>
<dbReference type="Proteomes" id="UP001150062">
    <property type="component" value="Unassembled WGS sequence"/>
</dbReference>
<sequence length="265" mass="30864">MTNNEKNTKKVSFLEEIFSKEVLWILDDTNVYRVTIHKDLEANLSTVPINGVFFIVNPINGQFFLQIIHTDEWSSQIRLGQLAKIKTAEKTELMIKYIHIDDRPKQIIVTRSGMLDHLQTHLQNKYSDIGLRLCPFHLPVQALIKLEKLHEMIIQATETKTILLNIYDDWLKTISNEKAFERFIVIVSALHTSYDQAMSILTMSNSIKISQIHLWPNLTVEQWNKVEIDLRDLIVRDFCTTNSINIQELSEKQINDIVMGNIDKF</sequence>
<evidence type="ECO:0000313" key="2">
    <source>
        <dbReference type="EMBL" id="KAJ6235765.1"/>
    </source>
</evidence>
<dbReference type="Gene3D" id="3.30.420.230">
    <property type="match status" value="1"/>
</dbReference>
<reference evidence="2" key="1">
    <citation type="submission" date="2022-08" db="EMBL/GenBank/DDBJ databases">
        <title>Novel sulfate-reducing endosymbionts in the free-living metamonad Anaeramoeba.</title>
        <authorList>
            <person name="Jerlstrom-Hultqvist J."/>
            <person name="Cepicka I."/>
            <person name="Gallot-Lavallee L."/>
            <person name="Salas-Leiva D."/>
            <person name="Curtis B.A."/>
            <person name="Zahonova K."/>
            <person name="Pipaliya S."/>
            <person name="Dacks J."/>
            <person name="Roger A.J."/>
        </authorList>
    </citation>
    <scope>NUCLEOTIDE SEQUENCE</scope>
    <source>
        <strain evidence="2">Schooner1</strain>
    </source>
</reference>
<keyword evidence="3" id="KW-1185">Reference proteome</keyword>
<dbReference type="PANTHER" id="PTHR11140:SF0">
    <property type="entry name" value="PRE-MRNA-PROCESSING-SPLICING FACTOR 8"/>
    <property type="match status" value="1"/>
</dbReference>
<evidence type="ECO:0000313" key="3">
    <source>
        <dbReference type="Proteomes" id="UP001150062"/>
    </source>
</evidence>
<feature type="domain" description="PRP8" evidence="1">
    <location>
        <begin position="14"/>
        <end position="235"/>
    </location>
</feature>
<name>A0ABQ8XT30_9EUKA</name>
<dbReference type="Gene3D" id="1.20.80.40">
    <property type="match status" value="1"/>
</dbReference>
<dbReference type="InterPro" id="IPR012337">
    <property type="entry name" value="RNaseH-like_sf"/>
</dbReference>
<comment type="caution">
    <text evidence="2">The sequence shown here is derived from an EMBL/GenBank/DDBJ whole genome shotgun (WGS) entry which is preliminary data.</text>
</comment>
<gene>
    <name evidence="2" type="ORF">M0813_28598</name>
</gene>
<dbReference type="InterPro" id="IPR043173">
    <property type="entry name" value="Prp8_domainIV_fingers"/>
</dbReference>
<dbReference type="EMBL" id="JAOAOG010000256">
    <property type="protein sequence ID" value="KAJ6235765.1"/>
    <property type="molecule type" value="Genomic_DNA"/>
</dbReference>
<proteinExistence type="predicted"/>